<evidence type="ECO:0000313" key="3">
    <source>
        <dbReference type="Proteomes" id="UP000035762"/>
    </source>
</evidence>
<dbReference type="InterPro" id="IPR036388">
    <property type="entry name" value="WH-like_DNA-bd_sf"/>
</dbReference>
<reference evidence="2 3" key="1">
    <citation type="journal article" date="2014" name="Genome Announc.">
        <title>Genome Sequence of Afipia felis Strain 76713, Isolated in Hospital Water Using an Amoeba Co-Culture Procedure.</title>
        <authorList>
            <person name="Benamar S."/>
            <person name="La Scola B."/>
            <person name="Croce O."/>
        </authorList>
    </citation>
    <scope>NUCLEOTIDE SEQUENCE [LARGE SCALE GENOMIC DNA]</scope>
    <source>
        <strain evidence="2 3">76713</strain>
    </source>
</reference>
<organism evidence="2 3">
    <name type="scientific">Afipia felis</name>
    <name type="common">Cat scratch disease bacillus</name>
    <dbReference type="NCBI Taxonomy" id="1035"/>
    <lineage>
        <taxon>Bacteria</taxon>
        <taxon>Pseudomonadati</taxon>
        <taxon>Pseudomonadota</taxon>
        <taxon>Alphaproteobacteria</taxon>
        <taxon>Hyphomicrobiales</taxon>
        <taxon>Nitrobacteraceae</taxon>
        <taxon>Afipia</taxon>
    </lineage>
</organism>
<sequence length="75" mass="8500">MSVRALKTLLAIHDEGSFQAAARRLNLTLSAASMQMKQLKETYATAFDLRPLKWSSLKYGFRMEDKIDGKEEAYG</sequence>
<name>A0A090MMT1_AFIFE</name>
<evidence type="ECO:0000313" key="2">
    <source>
        <dbReference type="EMBL" id="CEG08696.1"/>
    </source>
</evidence>
<dbReference type="InterPro" id="IPR036390">
    <property type="entry name" value="WH_DNA-bd_sf"/>
</dbReference>
<feature type="domain" description="HTH lysR-type" evidence="1">
    <location>
        <begin position="1"/>
        <end position="39"/>
    </location>
</feature>
<gene>
    <name evidence="2" type="ORF">BN961_02114</name>
</gene>
<dbReference type="InterPro" id="IPR000847">
    <property type="entry name" value="LysR_HTH_N"/>
</dbReference>
<dbReference type="Pfam" id="PF00126">
    <property type="entry name" value="HTH_1"/>
    <property type="match status" value="1"/>
</dbReference>
<dbReference type="RefSeq" id="WP_009340531.1">
    <property type="nucleotide sequence ID" value="NZ_CCAZ020000001.1"/>
</dbReference>
<dbReference type="Proteomes" id="UP000035762">
    <property type="component" value="Unassembled WGS sequence"/>
</dbReference>
<accession>A0A090MMT1</accession>
<dbReference type="SUPFAM" id="SSF46785">
    <property type="entry name" value="Winged helix' DNA-binding domain"/>
    <property type="match status" value="1"/>
</dbReference>
<keyword evidence="3" id="KW-1185">Reference proteome</keyword>
<dbReference type="PROSITE" id="PS50931">
    <property type="entry name" value="HTH_LYSR"/>
    <property type="match status" value="1"/>
</dbReference>
<dbReference type="Gene3D" id="1.10.10.10">
    <property type="entry name" value="Winged helix-like DNA-binding domain superfamily/Winged helix DNA-binding domain"/>
    <property type="match status" value="1"/>
</dbReference>
<protein>
    <submittedName>
        <fullName evidence="2">Chromosome replication initiation inhibitor protein</fullName>
    </submittedName>
</protein>
<evidence type="ECO:0000259" key="1">
    <source>
        <dbReference type="PROSITE" id="PS50931"/>
    </source>
</evidence>
<comment type="caution">
    <text evidence="2">The sequence shown here is derived from an EMBL/GenBank/DDBJ whole genome shotgun (WGS) entry which is preliminary data.</text>
</comment>
<dbReference type="GO" id="GO:0003700">
    <property type="term" value="F:DNA-binding transcription factor activity"/>
    <property type="evidence" value="ECO:0007669"/>
    <property type="project" value="InterPro"/>
</dbReference>
<dbReference type="AlphaFoldDB" id="A0A090MMT1"/>
<proteinExistence type="predicted"/>
<dbReference type="STRING" id="1035.BN961_02114"/>
<dbReference type="EMBL" id="CCAZ020000001">
    <property type="protein sequence ID" value="CEG08696.1"/>
    <property type="molecule type" value="Genomic_DNA"/>
</dbReference>